<proteinExistence type="predicted"/>
<protein>
    <submittedName>
        <fullName evidence="2">Uncharacterized protein</fullName>
    </submittedName>
</protein>
<comment type="caution">
    <text evidence="2">The sequence shown here is derived from an EMBL/GenBank/DDBJ whole genome shotgun (WGS) entry which is preliminary data.</text>
</comment>
<evidence type="ECO:0000313" key="2">
    <source>
        <dbReference type="EMBL" id="KAG1355194.1"/>
    </source>
</evidence>
<evidence type="ECO:0000256" key="1">
    <source>
        <dbReference type="SAM" id="Coils"/>
    </source>
</evidence>
<sequence length="130" mass="14995">MDLHARRRDLRPNELFNQGFNSILNDCQKIVEDKAANEAKLFKGLKKHLGKKLVEIKEKNKALLDLQRKANEGEERLLELQQETSKVSNLKAKVKGLEEVVSSQDSTLTTYDEALMVYQRDLEHWKATAM</sequence>
<dbReference type="Proteomes" id="UP000797356">
    <property type="component" value="Chromosome 7"/>
</dbReference>
<dbReference type="AlphaFoldDB" id="A0A8K0IGJ2"/>
<evidence type="ECO:0000313" key="3">
    <source>
        <dbReference type="Proteomes" id="UP000797356"/>
    </source>
</evidence>
<reference evidence="2" key="1">
    <citation type="journal article" date="2017" name="Gigascience">
        <title>The genome draft of coconut (Cocos nucifera).</title>
        <authorList>
            <person name="Xiao Y."/>
            <person name="Xu P."/>
            <person name="Fan H."/>
            <person name="Baudouin L."/>
            <person name="Xia W."/>
            <person name="Bocs S."/>
            <person name="Xu J."/>
            <person name="Li Q."/>
            <person name="Guo A."/>
            <person name="Zhou L."/>
            <person name="Li J."/>
            <person name="Wu Y."/>
            <person name="Ma Z."/>
            <person name="Armero A."/>
            <person name="Issali A.E."/>
            <person name="Liu N."/>
            <person name="Peng M."/>
            <person name="Yang Y."/>
        </authorList>
    </citation>
    <scope>NUCLEOTIDE SEQUENCE</scope>
    <source>
        <tissue evidence="2">Spear leaf of Hainan Tall coconut</tissue>
    </source>
</reference>
<reference evidence="2" key="2">
    <citation type="submission" date="2019-07" db="EMBL/GenBank/DDBJ databases">
        <authorList>
            <person name="Yang Y."/>
            <person name="Bocs S."/>
            <person name="Baudouin L."/>
        </authorList>
    </citation>
    <scope>NUCLEOTIDE SEQUENCE</scope>
    <source>
        <tissue evidence="2">Spear leaf of Hainan Tall coconut</tissue>
    </source>
</reference>
<keyword evidence="1" id="KW-0175">Coiled coil</keyword>
<keyword evidence="3" id="KW-1185">Reference proteome</keyword>
<name>A0A8K0IGJ2_COCNU</name>
<feature type="coiled-coil region" evidence="1">
    <location>
        <begin position="56"/>
        <end position="100"/>
    </location>
</feature>
<organism evidence="2 3">
    <name type="scientific">Cocos nucifera</name>
    <name type="common">Coconut palm</name>
    <dbReference type="NCBI Taxonomy" id="13894"/>
    <lineage>
        <taxon>Eukaryota</taxon>
        <taxon>Viridiplantae</taxon>
        <taxon>Streptophyta</taxon>
        <taxon>Embryophyta</taxon>
        <taxon>Tracheophyta</taxon>
        <taxon>Spermatophyta</taxon>
        <taxon>Magnoliopsida</taxon>
        <taxon>Liliopsida</taxon>
        <taxon>Arecaceae</taxon>
        <taxon>Arecoideae</taxon>
        <taxon>Cocoseae</taxon>
        <taxon>Attaleinae</taxon>
        <taxon>Cocos</taxon>
    </lineage>
</organism>
<gene>
    <name evidence="2" type="ORF">COCNU_07G013060</name>
</gene>
<dbReference type="EMBL" id="CM017878">
    <property type="protein sequence ID" value="KAG1355194.1"/>
    <property type="molecule type" value="Genomic_DNA"/>
</dbReference>
<accession>A0A8K0IGJ2</accession>